<evidence type="ECO:0000259" key="8">
    <source>
        <dbReference type="PROSITE" id="PS50850"/>
    </source>
</evidence>
<gene>
    <name evidence="9" type="ORF">HNQ72_004153</name>
</gene>
<feature type="transmembrane region" description="Helical" evidence="7">
    <location>
        <begin position="276"/>
        <end position="295"/>
    </location>
</feature>
<dbReference type="PANTHER" id="PTHR23513:SF9">
    <property type="entry name" value="ENTEROBACTIN EXPORTER ENTS"/>
    <property type="match status" value="1"/>
</dbReference>
<evidence type="ECO:0000313" key="10">
    <source>
        <dbReference type="Proteomes" id="UP000547879"/>
    </source>
</evidence>
<keyword evidence="10" id="KW-1185">Reference proteome</keyword>
<dbReference type="SUPFAM" id="SSF103473">
    <property type="entry name" value="MFS general substrate transporter"/>
    <property type="match status" value="1"/>
</dbReference>
<proteinExistence type="predicted"/>
<feature type="transmembrane region" description="Helical" evidence="7">
    <location>
        <begin position="191"/>
        <end position="211"/>
    </location>
</feature>
<dbReference type="InterPro" id="IPR010290">
    <property type="entry name" value="TM_effector"/>
</dbReference>
<dbReference type="Gene3D" id="1.20.1250.20">
    <property type="entry name" value="MFS general substrate transporter like domains"/>
    <property type="match status" value="1"/>
</dbReference>
<evidence type="ECO:0000313" key="9">
    <source>
        <dbReference type="EMBL" id="MBB6164312.1"/>
    </source>
</evidence>
<dbReference type="PANTHER" id="PTHR23513">
    <property type="entry name" value="INTEGRAL MEMBRANE EFFLUX PROTEIN-RELATED"/>
    <property type="match status" value="1"/>
</dbReference>
<feature type="transmembrane region" description="Helical" evidence="7">
    <location>
        <begin position="38"/>
        <end position="60"/>
    </location>
</feature>
<dbReference type="Pfam" id="PF05977">
    <property type="entry name" value="MFS_3"/>
    <property type="match status" value="1"/>
</dbReference>
<feature type="transmembrane region" description="Helical" evidence="7">
    <location>
        <begin position="388"/>
        <end position="411"/>
    </location>
</feature>
<evidence type="ECO:0000256" key="2">
    <source>
        <dbReference type="ARBA" id="ARBA00022448"/>
    </source>
</evidence>
<comment type="caution">
    <text evidence="9">The sequence shown here is derived from an EMBL/GenBank/DDBJ whole genome shotgun (WGS) entry which is preliminary data.</text>
</comment>
<keyword evidence="6 7" id="KW-0472">Membrane</keyword>
<sequence>MALYEFILTVHRKSFAMSIPASGDRFAAFRHSSYTKFFLSRFFAAFAIQIISVSVGWQMYDETRNPLYLGLIGLFQFLPSLLLILVTGTVADRYNRRMIMAICMVVGAGCAAALLGLTVAGAFSPWLVFAILVVFGIERAFMGPAVQSLGPNLVPEKDLANAIAWNSSSWQTASILGPVFGGLLYGVNATAAYIVAFVLLTLAAFLVFMIPKPAQRTSAAKVDVAHLLAGFRFIFSEKVVLGAISLDLFAVLLGGAVALMPIFARDVLELGPWGLGLLRAAPGIGAIVVAVWLAFHPIRHHAGTAMFVGVGFFGLGTLIFGLSATPWLSIVALMIMGAADMISVYVRETLIALWTPDEVRGRVNAVNMVFVGASNELGEFRAGTMAHFIGAVPAVVIGGVGTLAVTVIWALGFSKLRKIDTLEAPERN</sequence>
<feature type="transmembrane region" description="Helical" evidence="7">
    <location>
        <begin position="66"/>
        <end position="86"/>
    </location>
</feature>
<protein>
    <submittedName>
        <fullName evidence="9">MFS family permease</fullName>
    </submittedName>
</protein>
<evidence type="ECO:0000256" key="6">
    <source>
        <dbReference type="ARBA" id="ARBA00023136"/>
    </source>
</evidence>
<feature type="transmembrane region" description="Helical" evidence="7">
    <location>
        <begin position="239"/>
        <end position="264"/>
    </location>
</feature>
<dbReference type="Proteomes" id="UP000547879">
    <property type="component" value="Unassembled WGS sequence"/>
</dbReference>
<keyword evidence="2" id="KW-0813">Transport</keyword>
<keyword evidence="4 7" id="KW-0812">Transmembrane</keyword>
<evidence type="ECO:0000256" key="5">
    <source>
        <dbReference type="ARBA" id="ARBA00022989"/>
    </source>
</evidence>
<dbReference type="InterPro" id="IPR036259">
    <property type="entry name" value="MFS_trans_sf"/>
</dbReference>
<feature type="transmembrane region" description="Helical" evidence="7">
    <location>
        <begin position="302"/>
        <end position="321"/>
    </location>
</feature>
<feature type="transmembrane region" description="Helical" evidence="7">
    <location>
        <begin position="123"/>
        <end position="142"/>
    </location>
</feature>
<evidence type="ECO:0000256" key="1">
    <source>
        <dbReference type="ARBA" id="ARBA00004651"/>
    </source>
</evidence>
<evidence type="ECO:0000256" key="4">
    <source>
        <dbReference type="ARBA" id="ARBA00022692"/>
    </source>
</evidence>
<comment type="subcellular location">
    <subcellularLocation>
        <location evidence="1">Cell membrane</location>
        <topology evidence="1">Multi-pass membrane protein</topology>
    </subcellularLocation>
</comment>
<dbReference type="CDD" id="cd06173">
    <property type="entry name" value="MFS_MefA_like"/>
    <property type="match status" value="1"/>
</dbReference>
<dbReference type="GO" id="GO:0022857">
    <property type="term" value="F:transmembrane transporter activity"/>
    <property type="evidence" value="ECO:0007669"/>
    <property type="project" value="InterPro"/>
</dbReference>
<evidence type="ECO:0000256" key="3">
    <source>
        <dbReference type="ARBA" id="ARBA00022475"/>
    </source>
</evidence>
<feature type="domain" description="Major facilitator superfamily (MFS) profile" evidence="8">
    <location>
        <begin position="33"/>
        <end position="416"/>
    </location>
</feature>
<evidence type="ECO:0000256" key="7">
    <source>
        <dbReference type="SAM" id="Phobius"/>
    </source>
</evidence>
<dbReference type="InterPro" id="IPR020846">
    <property type="entry name" value="MFS_dom"/>
</dbReference>
<accession>A0A7W9Y956</accession>
<dbReference type="GO" id="GO:0005886">
    <property type="term" value="C:plasma membrane"/>
    <property type="evidence" value="ECO:0007669"/>
    <property type="project" value="UniProtKB-SubCell"/>
</dbReference>
<keyword evidence="5 7" id="KW-1133">Transmembrane helix</keyword>
<dbReference type="EMBL" id="JACHEG010000005">
    <property type="protein sequence ID" value="MBB6164312.1"/>
    <property type="molecule type" value="Genomic_DNA"/>
</dbReference>
<dbReference type="PROSITE" id="PS50850">
    <property type="entry name" value="MFS"/>
    <property type="match status" value="1"/>
</dbReference>
<name>A0A7W9Y956_9HYPH</name>
<organism evidence="9 10">
    <name type="scientific">Rhizobium wenxiniae</name>
    <dbReference type="NCBI Taxonomy" id="1737357"/>
    <lineage>
        <taxon>Bacteria</taxon>
        <taxon>Pseudomonadati</taxon>
        <taxon>Pseudomonadota</taxon>
        <taxon>Alphaproteobacteria</taxon>
        <taxon>Hyphomicrobiales</taxon>
        <taxon>Rhizobiaceae</taxon>
        <taxon>Rhizobium/Agrobacterium group</taxon>
        <taxon>Rhizobium</taxon>
    </lineage>
</organism>
<reference evidence="9 10" key="1">
    <citation type="submission" date="2020-08" db="EMBL/GenBank/DDBJ databases">
        <title>Genomic Encyclopedia of Type Strains, Phase IV (KMG-IV): sequencing the most valuable type-strain genomes for metagenomic binning, comparative biology and taxonomic classification.</title>
        <authorList>
            <person name="Goeker M."/>
        </authorList>
    </citation>
    <scope>NUCLEOTIDE SEQUENCE [LARGE SCALE GENOMIC DNA]</scope>
    <source>
        <strain evidence="9 10">DSM 100734</strain>
    </source>
</reference>
<keyword evidence="3" id="KW-1003">Cell membrane</keyword>
<dbReference type="AlphaFoldDB" id="A0A7W9Y956"/>